<accession>A0A0K8SXS5</accession>
<feature type="site" description="Important for substrate specificity" evidence="4">
    <location>
        <position position="201"/>
    </location>
</feature>
<feature type="site" description="Important for substrate specificity" evidence="4">
    <location>
        <position position="254"/>
    </location>
</feature>
<dbReference type="SUPFAM" id="SSF53167">
    <property type="entry name" value="Purine and uridine phosphorylases"/>
    <property type="match status" value="1"/>
</dbReference>
<dbReference type="GO" id="GO:0006166">
    <property type="term" value="P:purine ribonucleoside salvage"/>
    <property type="evidence" value="ECO:0007669"/>
    <property type="project" value="UniProtKB-KW"/>
</dbReference>
<dbReference type="AlphaFoldDB" id="A0A0K8SXS5"/>
<keyword evidence="2 4" id="KW-0808">Transferase</keyword>
<evidence type="ECO:0000313" key="6">
    <source>
        <dbReference type="EMBL" id="JAG57999.1"/>
    </source>
</evidence>
<keyword evidence="4" id="KW-0963">Cytoplasm</keyword>
<comment type="caution">
    <text evidence="4">Lacks conserved residue(s) required for the propagation of feature annotation.</text>
</comment>
<evidence type="ECO:0000259" key="5">
    <source>
        <dbReference type="Pfam" id="PF01048"/>
    </source>
</evidence>
<feature type="binding site" evidence="4">
    <location>
        <position position="219"/>
    </location>
    <ligand>
        <name>substrate</name>
    </ligand>
</feature>
<comment type="similarity">
    <text evidence="4">Belongs to the PNP/MTAP phosphorylase family. MTAP subfamily.</text>
</comment>
<feature type="binding site" evidence="4">
    <location>
        <begin position="83"/>
        <end position="84"/>
    </location>
    <ligand>
        <name>phosphate</name>
        <dbReference type="ChEBI" id="CHEBI:43474"/>
    </ligand>
</feature>
<feature type="binding site" evidence="4">
    <location>
        <begin position="243"/>
        <end position="245"/>
    </location>
    <ligand>
        <name>substrate</name>
    </ligand>
</feature>
<evidence type="ECO:0000256" key="1">
    <source>
        <dbReference type="ARBA" id="ARBA00022676"/>
    </source>
</evidence>
<dbReference type="GO" id="GO:0017061">
    <property type="term" value="F:S-methyl-5-thioadenosine phosphorylase activity"/>
    <property type="evidence" value="ECO:0007669"/>
    <property type="project" value="UniProtKB-UniRule"/>
</dbReference>
<evidence type="ECO:0000256" key="4">
    <source>
        <dbReference type="HAMAP-Rule" id="MF_03155"/>
    </source>
</evidence>
<dbReference type="GO" id="GO:0005634">
    <property type="term" value="C:nucleus"/>
    <property type="evidence" value="ECO:0007669"/>
    <property type="project" value="UniProtKB-SubCell"/>
</dbReference>
<evidence type="ECO:0000256" key="2">
    <source>
        <dbReference type="ARBA" id="ARBA00022679"/>
    </source>
</evidence>
<feature type="domain" description="Nucleoside phosphorylase" evidence="5">
    <location>
        <begin position="34"/>
        <end position="276"/>
    </location>
</feature>
<proteinExistence type="inferred from homology"/>
<dbReference type="HAMAP" id="MF_01963">
    <property type="entry name" value="MTAP"/>
    <property type="match status" value="1"/>
</dbReference>
<dbReference type="InterPro" id="IPR035994">
    <property type="entry name" value="Nucleoside_phosphorylase_sf"/>
</dbReference>
<sequence length="307" mass="33621">MCRDRLKNILLFNTGKLQNTRKAIFGAFCRAFIKIGIIGGSGLNNPELLKNGIEKNVETPFGSPSDVLIEGQIKGVDVVLLARHGRSHTINPTNVNYRANIWALKTVGCTHVIVSAAVGSLKEEIKPGDFVIPDSFIDRTTKRIQTFYDGSKEGLPGVCHIPMEPAFCPATRNILLESAQELGLTVHPSGNLVVIEGPRFSSKAESNMFRTVGGTIIGMTLVPEVVLAKEAGLSYACVAMATDYDCWYDHVVDVPSVLATFKKNVDNIINVFLTAIPRIAKEDWTDILEQNKLTVKNGMQSDHVKKQ</sequence>
<comment type="catalytic activity">
    <reaction evidence="4">
        <text>S-methyl-5'-thioadenosine + phosphate = 5-(methylsulfanyl)-alpha-D-ribose 1-phosphate + adenine</text>
        <dbReference type="Rhea" id="RHEA:11852"/>
        <dbReference type="ChEBI" id="CHEBI:16708"/>
        <dbReference type="ChEBI" id="CHEBI:17509"/>
        <dbReference type="ChEBI" id="CHEBI:43474"/>
        <dbReference type="ChEBI" id="CHEBI:58533"/>
        <dbReference type="EC" id="2.4.2.28"/>
    </reaction>
</comment>
<dbReference type="EMBL" id="GBRD01007822">
    <property type="protein sequence ID" value="JAG57999.1"/>
    <property type="molecule type" value="Transcribed_RNA"/>
</dbReference>
<evidence type="ECO:0000256" key="3">
    <source>
        <dbReference type="ARBA" id="ARBA00022726"/>
    </source>
</evidence>
<comment type="subcellular location">
    <subcellularLocation>
        <location evidence="4">Cytoplasm</location>
    </subcellularLocation>
    <subcellularLocation>
        <location evidence="4">Nucleus</location>
    </subcellularLocation>
</comment>
<comment type="subunit">
    <text evidence="4">Homotrimer.</text>
</comment>
<dbReference type="Pfam" id="PF01048">
    <property type="entry name" value="PNP_UDP_1"/>
    <property type="match status" value="1"/>
</dbReference>
<comment type="function">
    <text evidence="4">Catalyzes the reversible phosphorylation of S-methyl-5'-thioadenosine (MTA) to adenine and 5-methylthioribose-1-phosphate. Involved in the breakdown of MTA, a major by-product of polyamine biosynthesis. Responsible for the first step in the methionine salvage pathway after MTA has been generated from S-adenosylmethionine. Has broad substrate specificity with 6-aminopurine nucleosides as preferred substrates.</text>
</comment>
<keyword evidence="4" id="KW-0539">Nucleus</keyword>
<dbReference type="InterPro" id="IPR000845">
    <property type="entry name" value="Nucleoside_phosphorylase_d"/>
</dbReference>
<dbReference type="PANTHER" id="PTHR42679">
    <property type="entry name" value="S-METHYL-5'-THIOADENOSINE PHOSPHORYLASE"/>
    <property type="match status" value="1"/>
</dbReference>
<dbReference type="FunFam" id="3.40.50.1580:FF:000012">
    <property type="entry name" value="Probable 6-oxopurine nucleoside phosphorylase"/>
    <property type="match status" value="1"/>
</dbReference>
<protein>
    <recommendedName>
        <fullName evidence="4">S-methyl-5'-thioadenosine phosphorylase</fullName>
        <ecNumber evidence="4">2.4.2.28</ecNumber>
    </recommendedName>
    <alternativeName>
        <fullName evidence="4">5'-methylthioadenosine phosphorylase</fullName>
        <shortName evidence="4">MTA phosphorylase</shortName>
        <shortName evidence="4">MTAP</shortName>
        <shortName evidence="4">MTAPase</shortName>
    </alternativeName>
</protein>
<organism evidence="6">
    <name type="scientific">Lygus hesperus</name>
    <name type="common">Western plant bug</name>
    <dbReference type="NCBI Taxonomy" id="30085"/>
    <lineage>
        <taxon>Eukaryota</taxon>
        <taxon>Metazoa</taxon>
        <taxon>Ecdysozoa</taxon>
        <taxon>Arthropoda</taxon>
        <taxon>Hexapoda</taxon>
        <taxon>Insecta</taxon>
        <taxon>Pterygota</taxon>
        <taxon>Neoptera</taxon>
        <taxon>Paraneoptera</taxon>
        <taxon>Hemiptera</taxon>
        <taxon>Heteroptera</taxon>
        <taxon>Panheteroptera</taxon>
        <taxon>Cimicomorpha</taxon>
        <taxon>Miridae</taxon>
        <taxon>Mirini</taxon>
        <taxon>Lygus</taxon>
    </lineage>
</organism>
<dbReference type="GO" id="GO:0019509">
    <property type="term" value="P:L-methionine salvage from methylthioadenosine"/>
    <property type="evidence" value="ECO:0007669"/>
    <property type="project" value="UniProtKB-UniRule"/>
</dbReference>
<dbReference type="NCBIfam" id="TIGR01694">
    <property type="entry name" value="MTAP"/>
    <property type="match status" value="1"/>
</dbReference>
<comment type="pathway">
    <text evidence="4">Amino-acid biosynthesis; L-methionine biosynthesis via salvage pathway; S-methyl-5-thio-alpha-D-ribose 1-phosphate from S-methyl-5'-thioadenosine (phosphorylase route): step 1/1.</text>
</comment>
<dbReference type="PANTHER" id="PTHR42679:SF2">
    <property type="entry name" value="S-METHYL-5'-THIOADENOSINE PHOSPHORYLASE"/>
    <property type="match status" value="1"/>
</dbReference>
<dbReference type="GO" id="GO:0005829">
    <property type="term" value="C:cytosol"/>
    <property type="evidence" value="ECO:0007669"/>
    <property type="project" value="TreeGrafter"/>
</dbReference>
<feature type="binding site" evidence="4">
    <location>
        <position position="41"/>
    </location>
    <ligand>
        <name>phosphate</name>
        <dbReference type="ChEBI" id="CHEBI:43474"/>
    </ligand>
</feature>
<name>A0A0K8SXS5_LYGHE</name>
<keyword evidence="3 4" id="KW-0660">Purine salvage</keyword>
<keyword evidence="1 4" id="KW-0328">Glycosyltransferase</keyword>
<dbReference type="CDD" id="cd09010">
    <property type="entry name" value="MTAP_SsMTAPII_like_MTIP"/>
    <property type="match status" value="1"/>
</dbReference>
<dbReference type="EC" id="2.4.2.28" evidence="4"/>
<reference evidence="6" key="1">
    <citation type="submission" date="2014-09" db="EMBL/GenBank/DDBJ databases">
        <authorList>
            <person name="Magalhaes I.L.F."/>
            <person name="Oliveira U."/>
            <person name="Santos F.R."/>
            <person name="Vidigal T.H.D.A."/>
            <person name="Brescovit A.D."/>
            <person name="Santos A.J."/>
        </authorList>
    </citation>
    <scope>NUCLEOTIDE SEQUENCE</scope>
</reference>
<feature type="binding site" evidence="4">
    <location>
        <position position="220"/>
    </location>
    <ligand>
        <name>phosphate</name>
        <dbReference type="ChEBI" id="CHEBI:43474"/>
    </ligand>
</feature>
<dbReference type="UniPathway" id="UPA00904">
    <property type="reaction ID" value="UER00873"/>
</dbReference>
<dbReference type="Gene3D" id="3.40.50.1580">
    <property type="entry name" value="Nucleoside phosphorylase domain"/>
    <property type="match status" value="1"/>
</dbReference>
<dbReference type="InterPro" id="IPR010044">
    <property type="entry name" value="MTAP"/>
</dbReference>